<dbReference type="EMBL" id="JACBZD010000001">
    <property type="protein sequence ID" value="NYI03096.1"/>
    <property type="molecule type" value="Genomic_DNA"/>
</dbReference>
<keyword evidence="7" id="KW-1185">Reference proteome</keyword>
<comment type="similarity">
    <text evidence="2">Belongs to the IucA/IucC family.</text>
</comment>
<sequence>MRQPAPTRAQTATTDGAPRPPQPDPLLHPDPAHAAHAAAIEHLLRCWTRETDTPRPHDDVLTIRTPDGRTELRAPLRHWSRSGWHRFDPPVLHHTDTGHTHHPAPTEVAALLSACAATHGGATPDGHPAPAPAAGDAHATADLLARVADSTRVVTQILTARRRDPAPPTTDLFLTAEQSLLLGHPLHPAPKSRDDLDPASTAAWSPELRGSFPLHWFAVHHDLVATDSAAELPATELLARHAAAPATPPGTLPLPAHPWQATHLADRPEWARLIDDGLLRPLGPAGPHWHPTSSVRTVHRSGQPWMLKLSLGLRITNSRRENLRKELHRGTEVHRLLETGLARRWHAAHPRFDIVRDPAWIGVDHPNTADTPDTARPGPLDTVLRANPFAPTDDVTCVAALVAENPLPDDPAGGRSRLAALLHRLAARSGRPVPQVATEWFLRYLATVVAPVVWLDGHAGIALEAHQQNTLVLLDPDGWPNGGRYRDNQGYYFRASAADRLDAALPGIGGHSDTFVEDPVVDERFAYYLGINNILGLVGALGSQRLADEDTLLAAARDALRSLTPTGSPLPALLLERPTLRCKANLLTRLGGLDELVGPVHSQSVYVTIGNPLHAAPDHP</sequence>
<dbReference type="Pfam" id="PF06276">
    <property type="entry name" value="FhuF"/>
    <property type="match status" value="1"/>
</dbReference>
<protein>
    <submittedName>
        <fullName evidence="6">Siderophore synthetase component</fullName>
    </submittedName>
</protein>
<dbReference type="GO" id="GO:0019290">
    <property type="term" value="P:siderophore biosynthetic process"/>
    <property type="evidence" value="ECO:0007669"/>
    <property type="project" value="InterPro"/>
</dbReference>
<dbReference type="InterPro" id="IPR037455">
    <property type="entry name" value="LucA/IucC-like"/>
</dbReference>
<feature type="domain" description="Aerobactin siderophore biosynthesis IucA/IucC N-terminal" evidence="4">
    <location>
        <begin position="173"/>
        <end position="403"/>
    </location>
</feature>
<feature type="compositionally biased region" description="Low complexity" evidence="3">
    <location>
        <begin position="1"/>
        <end position="14"/>
    </location>
</feature>
<evidence type="ECO:0000313" key="7">
    <source>
        <dbReference type="Proteomes" id="UP000567795"/>
    </source>
</evidence>
<evidence type="ECO:0000259" key="4">
    <source>
        <dbReference type="Pfam" id="PF04183"/>
    </source>
</evidence>
<feature type="domain" description="Aerobactin siderophore biosynthesis IucA/IucC-like C-terminal" evidence="5">
    <location>
        <begin position="439"/>
        <end position="596"/>
    </location>
</feature>
<gene>
    <name evidence="6" type="ORF">FHU37_000039</name>
</gene>
<accession>A0A852ZL44</accession>
<organism evidence="6 7">
    <name type="scientific">Allostreptomyces psammosilenae</name>
    <dbReference type="NCBI Taxonomy" id="1892865"/>
    <lineage>
        <taxon>Bacteria</taxon>
        <taxon>Bacillati</taxon>
        <taxon>Actinomycetota</taxon>
        <taxon>Actinomycetes</taxon>
        <taxon>Kitasatosporales</taxon>
        <taxon>Streptomycetaceae</taxon>
        <taxon>Allostreptomyces</taxon>
    </lineage>
</organism>
<feature type="compositionally biased region" description="Pro residues" evidence="3">
    <location>
        <begin position="18"/>
        <end position="28"/>
    </location>
</feature>
<feature type="region of interest" description="Disordered" evidence="3">
    <location>
        <begin position="1"/>
        <end position="30"/>
    </location>
</feature>
<comment type="pathway">
    <text evidence="1">Siderophore biosynthesis.</text>
</comment>
<evidence type="ECO:0000313" key="6">
    <source>
        <dbReference type="EMBL" id="NYI03096.1"/>
    </source>
</evidence>
<evidence type="ECO:0000256" key="1">
    <source>
        <dbReference type="ARBA" id="ARBA00004924"/>
    </source>
</evidence>
<evidence type="ECO:0000259" key="5">
    <source>
        <dbReference type="Pfam" id="PF06276"/>
    </source>
</evidence>
<dbReference type="Gene3D" id="1.10.510.40">
    <property type="match status" value="1"/>
</dbReference>
<dbReference type="AlphaFoldDB" id="A0A852ZL44"/>
<evidence type="ECO:0000256" key="3">
    <source>
        <dbReference type="SAM" id="MobiDB-lite"/>
    </source>
</evidence>
<dbReference type="Proteomes" id="UP000567795">
    <property type="component" value="Unassembled WGS sequence"/>
</dbReference>
<dbReference type="PANTHER" id="PTHR34384:SF5">
    <property type="entry name" value="L-2,3-DIAMINOPROPANOATE--CITRATE LIGASE"/>
    <property type="match status" value="1"/>
</dbReference>
<evidence type="ECO:0000256" key="2">
    <source>
        <dbReference type="ARBA" id="ARBA00007832"/>
    </source>
</evidence>
<dbReference type="InterPro" id="IPR022770">
    <property type="entry name" value="IucA/IucC-like_C"/>
</dbReference>
<reference evidence="6 7" key="1">
    <citation type="submission" date="2020-07" db="EMBL/GenBank/DDBJ databases">
        <title>Sequencing the genomes of 1000 actinobacteria strains.</title>
        <authorList>
            <person name="Klenk H.-P."/>
        </authorList>
    </citation>
    <scope>NUCLEOTIDE SEQUENCE [LARGE SCALE GENOMIC DNA]</scope>
    <source>
        <strain evidence="6 7">DSM 42178</strain>
    </source>
</reference>
<dbReference type="RefSeq" id="WP_246449487.1">
    <property type="nucleotide sequence ID" value="NZ_JACBZD010000001.1"/>
</dbReference>
<dbReference type="Pfam" id="PF04183">
    <property type="entry name" value="IucA_IucC"/>
    <property type="match status" value="1"/>
</dbReference>
<dbReference type="GO" id="GO:0016881">
    <property type="term" value="F:acid-amino acid ligase activity"/>
    <property type="evidence" value="ECO:0007669"/>
    <property type="project" value="UniProtKB-ARBA"/>
</dbReference>
<dbReference type="PANTHER" id="PTHR34384">
    <property type="entry name" value="L-2,3-DIAMINOPROPANOATE--CITRATE LIGASE"/>
    <property type="match status" value="1"/>
</dbReference>
<dbReference type="InterPro" id="IPR007310">
    <property type="entry name" value="Aerobactin_biosyn_IucA/IucC_N"/>
</dbReference>
<name>A0A852ZL44_9ACTN</name>
<comment type="caution">
    <text evidence="6">The sequence shown here is derived from an EMBL/GenBank/DDBJ whole genome shotgun (WGS) entry which is preliminary data.</text>
</comment>
<proteinExistence type="inferred from homology"/>